<dbReference type="InterPro" id="IPR031571">
    <property type="entry name" value="RcpC_dom"/>
</dbReference>
<accession>A0A0P1HAP1</accession>
<dbReference type="CDD" id="cd11614">
    <property type="entry name" value="SAF_CpaB_FlgA_like"/>
    <property type="match status" value="1"/>
</dbReference>
<gene>
    <name evidence="2" type="ORF">TM5383_01197</name>
</gene>
<dbReference type="InterPro" id="IPR013974">
    <property type="entry name" value="SAF"/>
</dbReference>
<dbReference type="AlphaFoldDB" id="A0A0P1HAP1"/>
<dbReference type="NCBIfam" id="TIGR03177">
    <property type="entry name" value="pilus_cpaB"/>
    <property type="match status" value="1"/>
</dbReference>
<dbReference type="EMBL" id="CYSF01000006">
    <property type="protein sequence ID" value="CUH83992.1"/>
    <property type="molecule type" value="Genomic_DNA"/>
</dbReference>
<protein>
    <submittedName>
        <fullName evidence="2">Flp pilus assembly protein CpaB</fullName>
    </submittedName>
</protein>
<dbReference type="OrthoDB" id="163768at2"/>
<evidence type="ECO:0000259" key="1">
    <source>
        <dbReference type="SMART" id="SM00858"/>
    </source>
</evidence>
<organism evidence="2 3">
    <name type="scientific">Thalassovita mediterranea</name>
    <dbReference type="NCBI Taxonomy" id="340021"/>
    <lineage>
        <taxon>Bacteria</taxon>
        <taxon>Pseudomonadati</taxon>
        <taxon>Pseudomonadota</taxon>
        <taxon>Alphaproteobacteria</taxon>
        <taxon>Rhodobacterales</taxon>
        <taxon>Roseobacteraceae</taxon>
        <taxon>Thalassovita</taxon>
    </lineage>
</organism>
<dbReference type="Proteomes" id="UP000051681">
    <property type="component" value="Unassembled WGS sequence"/>
</dbReference>
<proteinExistence type="predicted"/>
<feature type="domain" description="SAF" evidence="1">
    <location>
        <begin position="50"/>
        <end position="120"/>
    </location>
</feature>
<reference evidence="2 3" key="1">
    <citation type="submission" date="2015-09" db="EMBL/GenBank/DDBJ databases">
        <authorList>
            <consortium name="Swine Surveillance"/>
        </authorList>
    </citation>
    <scope>NUCLEOTIDE SEQUENCE [LARGE SCALE GENOMIC DNA]</scope>
    <source>
        <strain evidence="2 3">CECT 8383</strain>
    </source>
</reference>
<dbReference type="STRING" id="340021.TM5383_01197"/>
<evidence type="ECO:0000313" key="3">
    <source>
        <dbReference type="Proteomes" id="UP000051681"/>
    </source>
</evidence>
<keyword evidence="3" id="KW-1185">Reference proteome</keyword>
<dbReference type="SMART" id="SM00858">
    <property type="entry name" value="SAF"/>
    <property type="match status" value="1"/>
</dbReference>
<dbReference type="Pfam" id="PF16976">
    <property type="entry name" value="RcpC"/>
    <property type="match status" value="1"/>
</dbReference>
<dbReference type="Pfam" id="PF08666">
    <property type="entry name" value="SAF"/>
    <property type="match status" value="1"/>
</dbReference>
<name>A0A0P1HAP1_9RHOB</name>
<evidence type="ECO:0000313" key="2">
    <source>
        <dbReference type="EMBL" id="CUH83992.1"/>
    </source>
</evidence>
<dbReference type="RefSeq" id="WP_058318092.1">
    <property type="nucleotide sequence ID" value="NZ_CYSF01000006.1"/>
</dbReference>
<dbReference type="InterPro" id="IPR017592">
    <property type="entry name" value="Pilus_assmbl_Flp-typ_CpaB"/>
</dbReference>
<sequence length="290" mass="31248">MRAVFGLVLIVGLGLAGFAAYMVQNYIAGYQAELAKARSTATKVVEVPTVNVYVATRQLKYGEALGEKDVRQIKWPKEALPEGFFTETDKLFPNPNDPSLRRVVLRQIEVNEPVLALKVTKPGQDAGLTSRLERGQRAFAIKVDVTSGVSGFLRPGDRVDVYWTGTAEMGEAGRRGFTKLIESSVPLIAVDQTTNDDETEATIARTVTVAATPAQVAALAQAQSTGRLSLSLVGARDDTVAGQIEVDQRDLLGIVEAPQPVQQVQATPEVCTIRTRRGAEVVEIAIPCTN</sequence>